<comment type="caution">
    <text evidence="1">The sequence shown here is derived from an EMBL/GenBank/DDBJ whole genome shotgun (WGS) entry which is preliminary data.</text>
</comment>
<dbReference type="STRING" id="4540.A0A3L6PJL5"/>
<accession>A0A3L6PJL5</accession>
<evidence type="ECO:0000313" key="2">
    <source>
        <dbReference type="Proteomes" id="UP000275267"/>
    </source>
</evidence>
<dbReference type="OrthoDB" id="693495at2759"/>
<gene>
    <name evidence="1" type="ORF">C2845_PM18G01860</name>
</gene>
<organism evidence="1 2">
    <name type="scientific">Panicum miliaceum</name>
    <name type="common">Proso millet</name>
    <name type="synonym">Broomcorn millet</name>
    <dbReference type="NCBI Taxonomy" id="4540"/>
    <lineage>
        <taxon>Eukaryota</taxon>
        <taxon>Viridiplantae</taxon>
        <taxon>Streptophyta</taxon>
        <taxon>Embryophyta</taxon>
        <taxon>Tracheophyta</taxon>
        <taxon>Spermatophyta</taxon>
        <taxon>Magnoliopsida</taxon>
        <taxon>Liliopsida</taxon>
        <taxon>Poales</taxon>
        <taxon>Poaceae</taxon>
        <taxon>PACMAD clade</taxon>
        <taxon>Panicoideae</taxon>
        <taxon>Panicodae</taxon>
        <taxon>Paniceae</taxon>
        <taxon>Panicinae</taxon>
        <taxon>Panicum</taxon>
        <taxon>Panicum sect. Panicum</taxon>
    </lineage>
</organism>
<reference evidence="2" key="1">
    <citation type="journal article" date="2019" name="Nat. Commun.">
        <title>The genome of broomcorn millet.</title>
        <authorList>
            <person name="Zou C."/>
            <person name="Miki D."/>
            <person name="Li D."/>
            <person name="Tang Q."/>
            <person name="Xiao L."/>
            <person name="Rajput S."/>
            <person name="Deng P."/>
            <person name="Jia W."/>
            <person name="Huang R."/>
            <person name="Zhang M."/>
            <person name="Sun Y."/>
            <person name="Hu J."/>
            <person name="Fu X."/>
            <person name="Schnable P.S."/>
            <person name="Li F."/>
            <person name="Zhang H."/>
            <person name="Feng B."/>
            <person name="Zhu X."/>
            <person name="Liu R."/>
            <person name="Schnable J.C."/>
            <person name="Zhu J.-K."/>
            <person name="Zhang H."/>
        </authorList>
    </citation>
    <scope>NUCLEOTIDE SEQUENCE [LARGE SCALE GENOMIC DNA]</scope>
</reference>
<dbReference type="AlphaFoldDB" id="A0A3L6PJL5"/>
<evidence type="ECO:0000313" key="1">
    <source>
        <dbReference type="EMBL" id="RLM57808.1"/>
    </source>
</evidence>
<keyword evidence="2" id="KW-1185">Reference proteome</keyword>
<name>A0A3L6PJL5_PANMI</name>
<sequence>MDDMAWAMDGVVDATELWATDACKALPRVQLAYPIVSMDEPHVVFFILCESFNERKHGDTTEWLILVYTRSKTIRSVRRYDQGRGYFRGRIFLPSGLSDYFNSSPRCSDGAASSVSKSRSTMFIVNEEELRDDGGRDLKAAAASPEETTILAVLGEIAGLAREDMLKAYSILSHDSNGRRFRSLLGLPVNLRKEWLLMEIKTSEACSVCSACTANLQHG</sequence>
<proteinExistence type="predicted"/>
<dbReference type="Proteomes" id="UP000275267">
    <property type="component" value="Unassembled WGS sequence"/>
</dbReference>
<dbReference type="EMBL" id="PQIB02000017">
    <property type="protein sequence ID" value="RLM57808.1"/>
    <property type="molecule type" value="Genomic_DNA"/>
</dbReference>
<protein>
    <submittedName>
        <fullName evidence="1">Uncharacterized protein</fullName>
    </submittedName>
</protein>